<dbReference type="Proteomes" id="UP000762676">
    <property type="component" value="Unassembled WGS sequence"/>
</dbReference>
<evidence type="ECO:0000313" key="2">
    <source>
        <dbReference type="EMBL" id="GFR64616.1"/>
    </source>
</evidence>
<proteinExistence type="inferred from homology"/>
<gene>
    <name evidence="2" type="ORF">ElyMa_000182600</name>
</gene>
<dbReference type="EMBL" id="BMAT01000351">
    <property type="protein sequence ID" value="GFR64616.1"/>
    <property type="molecule type" value="Genomic_DNA"/>
</dbReference>
<reference evidence="2 3" key="1">
    <citation type="journal article" date="2021" name="Elife">
        <title>Chloroplast acquisition without the gene transfer in kleptoplastic sea slugs, Plakobranchus ocellatus.</title>
        <authorList>
            <person name="Maeda T."/>
            <person name="Takahashi S."/>
            <person name="Yoshida T."/>
            <person name="Shimamura S."/>
            <person name="Takaki Y."/>
            <person name="Nagai Y."/>
            <person name="Toyoda A."/>
            <person name="Suzuki Y."/>
            <person name="Arimoto A."/>
            <person name="Ishii H."/>
            <person name="Satoh N."/>
            <person name="Nishiyama T."/>
            <person name="Hasebe M."/>
            <person name="Maruyama T."/>
            <person name="Minagawa J."/>
            <person name="Obokata J."/>
            <person name="Shigenobu S."/>
        </authorList>
    </citation>
    <scope>NUCLEOTIDE SEQUENCE [LARGE SCALE GENOMIC DNA]</scope>
</reference>
<name>A0AAV4EVU3_9GAST</name>
<dbReference type="SUPFAM" id="SSF89796">
    <property type="entry name" value="CoA-transferase family III (CaiB/BaiF)"/>
    <property type="match status" value="1"/>
</dbReference>
<dbReference type="InterPro" id="IPR044855">
    <property type="entry name" value="CoA-Trfase_III_dom3_sf"/>
</dbReference>
<dbReference type="Pfam" id="PF02515">
    <property type="entry name" value="CoA_transf_3"/>
    <property type="match status" value="1"/>
</dbReference>
<dbReference type="InterPro" id="IPR003673">
    <property type="entry name" value="CoA-Trfase_fam_III"/>
</dbReference>
<dbReference type="PANTHER" id="PTHR48228">
    <property type="entry name" value="SUCCINYL-COA--D-CITRAMALATE COA-TRANSFERASE"/>
    <property type="match status" value="1"/>
</dbReference>
<accession>A0AAV4EVU3</accession>
<evidence type="ECO:0000313" key="3">
    <source>
        <dbReference type="Proteomes" id="UP000762676"/>
    </source>
</evidence>
<dbReference type="AlphaFoldDB" id="A0AAV4EVU3"/>
<dbReference type="PANTHER" id="PTHR48228:SF5">
    <property type="entry name" value="ALPHA-METHYLACYL-COA RACEMASE"/>
    <property type="match status" value="1"/>
</dbReference>
<sequence>MTNPLAGLKVLDFTTLLPGPYATMLLADMGAEVIRIEALNRPDMLRLLPPMVEAGISAAHAAINRNKQSVALDLKQPEAVEICRRLVETHDIVIEQFRPGVMQRLGLDYYTLKAINPALIYCSITGYGQNGPMKDRAGHDINYLALSGLASYSGNRETGPGLHAVQIADIAGGSHHAVMGILAAVIQRQSSGQGQHIDISMLDGAIALNAMAGAGFLADGRTPEAERELLNGGSFYGYYRTRDDRWFSVGSLEPQFAEGFFHAMGKPEWLSRVADASPEQQQQLRNDIQARFAENTFEEWRVIFEPLDLCVEPVLMLSETICHQHSQARDLIIDVPDSSGKPQAQLVCPIQFSSGSLQYERTGVMPGADTYEVLRALGLDQQAIDELIERGVAGH</sequence>
<dbReference type="Gene3D" id="3.40.50.10540">
    <property type="entry name" value="Crotonobetainyl-coa:carnitine coa-transferase, domain 1"/>
    <property type="match status" value="1"/>
</dbReference>
<dbReference type="Gene3D" id="3.30.1540.10">
    <property type="entry name" value="formyl-coa transferase, domain 3"/>
    <property type="match status" value="1"/>
</dbReference>
<keyword evidence="3" id="KW-1185">Reference proteome</keyword>
<protein>
    <submittedName>
        <fullName evidence="2">Carnitine dehydratase</fullName>
    </submittedName>
</protein>
<dbReference type="GO" id="GO:0003824">
    <property type="term" value="F:catalytic activity"/>
    <property type="evidence" value="ECO:0007669"/>
    <property type="project" value="InterPro"/>
</dbReference>
<comment type="caution">
    <text evidence="2">The sequence shown here is derived from an EMBL/GenBank/DDBJ whole genome shotgun (WGS) entry which is preliminary data.</text>
</comment>
<dbReference type="InterPro" id="IPR023606">
    <property type="entry name" value="CoA-Trfase_III_dom_1_sf"/>
</dbReference>
<dbReference type="InterPro" id="IPR050509">
    <property type="entry name" value="CoA-transferase_III"/>
</dbReference>
<evidence type="ECO:0000256" key="1">
    <source>
        <dbReference type="ARBA" id="ARBA00008383"/>
    </source>
</evidence>
<comment type="similarity">
    <text evidence="1">Belongs to the CoA-transferase III family.</text>
</comment>
<organism evidence="2 3">
    <name type="scientific">Elysia marginata</name>
    <dbReference type="NCBI Taxonomy" id="1093978"/>
    <lineage>
        <taxon>Eukaryota</taxon>
        <taxon>Metazoa</taxon>
        <taxon>Spiralia</taxon>
        <taxon>Lophotrochozoa</taxon>
        <taxon>Mollusca</taxon>
        <taxon>Gastropoda</taxon>
        <taxon>Heterobranchia</taxon>
        <taxon>Euthyneura</taxon>
        <taxon>Panpulmonata</taxon>
        <taxon>Sacoglossa</taxon>
        <taxon>Placobranchoidea</taxon>
        <taxon>Plakobranchidae</taxon>
        <taxon>Elysia</taxon>
    </lineage>
</organism>